<protein>
    <submittedName>
        <fullName evidence="3">Glycosyltransferase family 9 protein</fullName>
    </submittedName>
</protein>
<name>A0ABT6G2S5_9FLAO</name>
<keyword evidence="2" id="KW-0808">Transferase</keyword>
<dbReference type="InterPro" id="IPR002201">
    <property type="entry name" value="Glyco_trans_9"/>
</dbReference>
<dbReference type="EMBL" id="JARSBN010000005">
    <property type="protein sequence ID" value="MDG4716350.1"/>
    <property type="molecule type" value="Genomic_DNA"/>
</dbReference>
<gene>
    <name evidence="3" type="ORF">P7122_10725</name>
</gene>
<dbReference type="Gene3D" id="3.40.50.2000">
    <property type="entry name" value="Glycogen Phosphorylase B"/>
    <property type="match status" value="2"/>
</dbReference>
<evidence type="ECO:0000313" key="3">
    <source>
        <dbReference type="EMBL" id="MDG4716350.1"/>
    </source>
</evidence>
<dbReference type="SUPFAM" id="SSF53756">
    <property type="entry name" value="UDP-Glycosyltransferase/glycogen phosphorylase"/>
    <property type="match status" value="1"/>
</dbReference>
<dbReference type="InterPro" id="IPR051199">
    <property type="entry name" value="LPS_LOS_Heptosyltrfase"/>
</dbReference>
<proteinExistence type="predicted"/>
<evidence type="ECO:0000256" key="2">
    <source>
        <dbReference type="ARBA" id="ARBA00022679"/>
    </source>
</evidence>
<dbReference type="PANTHER" id="PTHR30160">
    <property type="entry name" value="TETRAACYLDISACCHARIDE 4'-KINASE-RELATED"/>
    <property type="match status" value="1"/>
</dbReference>
<keyword evidence="4" id="KW-1185">Reference proteome</keyword>
<dbReference type="Proteomes" id="UP001529085">
    <property type="component" value="Unassembled WGS sequence"/>
</dbReference>
<sequence length="356" mass="40689">MKILIIQQKMIGDVLASSILFEAIKHQYPDAELHYLINTHTFPVVDQNPYIDKIQFFTPEHENSKLKLFKLAKQLRKENYDVIIDVYSKLSSNLITLLSKAKIRISIDKSRNKLLYTNLYKHKAKADTNAGLAIENRLQLLQPINIDSSKIVRPKIYLTKEEESAAKAFLESNNIDTNKPLYMIGVLGSGSNKTYPFDYMASVIDTIVTTQPESQILFNYIPKQEADAKAILNLCASKTQDNVHFNVFGKSLRDFLAITQHCDALIGNEGGAINMAKALSIPTFTIFSPWIKKEAWNMFDDGIKHVSVHLKDYNKQPYIDIKHPKELKSKAFDLYLKFKPSLFEEGLVKFLERLQA</sequence>
<keyword evidence="1" id="KW-0328">Glycosyltransferase</keyword>
<dbReference type="PANTHER" id="PTHR30160:SF7">
    <property type="entry name" value="ADP-HEPTOSE--LPS HEPTOSYLTRANSFERASE 2"/>
    <property type="match status" value="1"/>
</dbReference>
<accession>A0ABT6G2S5</accession>
<dbReference type="Pfam" id="PF01075">
    <property type="entry name" value="Glyco_transf_9"/>
    <property type="match status" value="1"/>
</dbReference>
<evidence type="ECO:0000313" key="4">
    <source>
        <dbReference type="Proteomes" id="UP001529085"/>
    </source>
</evidence>
<dbReference type="RefSeq" id="WP_278005797.1">
    <property type="nucleotide sequence ID" value="NZ_JARSBN010000005.1"/>
</dbReference>
<evidence type="ECO:0000256" key="1">
    <source>
        <dbReference type="ARBA" id="ARBA00022676"/>
    </source>
</evidence>
<organism evidence="3 4">
    <name type="scientific">Winogradskyella marincola</name>
    <dbReference type="NCBI Taxonomy" id="3037795"/>
    <lineage>
        <taxon>Bacteria</taxon>
        <taxon>Pseudomonadati</taxon>
        <taxon>Bacteroidota</taxon>
        <taxon>Flavobacteriia</taxon>
        <taxon>Flavobacteriales</taxon>
        <taxon>Flavobacteriaceae</taxon>
        <taxon>Winogradskyella</taxon>
    </lineage>
</organism>
<reference evidence="3 4" key="1">
    <citation type="submission" date="2023-03" db="EMBL/GenBank/DDBJ databases">
        <title>Strain YYF002 represents a novel species in the genus Winogradskyella isolated from seawater.</title>
        <authorList>
            <person name="Fu Z.-Y."/>
        </authorList>
    </citation>
    <scope>NUCLEOTIDE SEQUENCE [LARGE SCALE GENOMIC DNA]</scope>
    <source>
        <strain evidence="3 4">YYF002</strain>
    </source>
</reference>
<dbReference type="CDD" id="cd03789">
    <property type="entry name" value="GT9_LPS_heptosyltransferase"/>
    <property type="match status" value="1"/>
</dbReference>
<comment type="caution">
    <text evidence="3">The sequence shown here is derived from an EMBL/GenBank/DDBJ whole genome shotgun (WGS) entry which is preliminary data.</text>
</comment>